<keyword evidence="4" id="KW-1185">Reference proteome</keyword>
<gene>
    <name evidence="3" type="ordered locus">Apre_0746</name>
</gene>
<feature type="transmembrane region" description="Helical" evidence="2">
    <location>
        <begin position="115"/>
        <end position="133"/>
    </location>
</feature>
<feature type="transmembrane region" description="Helical" evidence="2">
    <location>
        <begin position="44"/>
        <end position="63"/>
    </location>
</feature>
<dbReference type="STRING" id="525919.Apre_0746"/>
<reference evidence="3 4" key="1">
    <citation type="journal article" date="2009" name="Stand. Genomic Sci.">
        <title>Complete genome sequence of Anaerococcus prevotii type strain (PC1).</title>
        <authorList>
            <person name="Labutti K."/>
            <person name="Pukall R."/>
            <person name="Steenblock K."/>
            <person name="Glavina Del Rio T."/>
            <person name="Tice H."/>
            <person name="Copeland A."/>
            <person name="Cheng J.F."/>
            <person name="Lucas S."/>
            <person name="Chen F."/>
            <person name="Nolan M."/>
            <person name="Bruce D."/>
            <person name="Goodwin L."/>
            <person name="Pitluck S."/>
            <person name="Ivanova N."/>
            <person name="Mavromatis K."/>
            <person name="Ovchinnikova G."/>
            <person name="Pati A."/>
            <person name="Chen A."/>
            <person name="Palaniappan K."/>
            <person name="Land M."/>
            <person name="Hauser L."/>
            <person name="Chang Y.J."/>
            <person name="Jeffries C.D."/>
            <person name="Chain P."/>
            <person name="Saunders E."/>
            <person name="Brettin T."/>
            <person name="Detter J.C."/>
            <person name="Han C."/>
            <person name="Goker M."/>
            <person name="Bristow J."/>
            <person name="Eisen J.A."/>
            <person name="Markowitz V."/>
            <person name="Hugenholtz P."/>
            <person name="Kyrpides N.C."/>
            <person name="Klenk H.P."/>
            <person name="Lapidus A."/>
        </authorList>
    </citation>
    <scope>NUCLEOTIDE SEQUENCE [LARGE SCALE GENOMIC DNA]</scope>
    <source>
        <strain evidence="4">ATCC 9321 / DSM 20548 / JCM 6508 / NCTC 11806 / PC1</strain>
    </source>
</reference>
<keyword evidence="2" id="KW-1133">Transmembrane helix</keyword>
<dbReference type="KEGG" id="apr:Apre_0746"/>
<protein>
    <submittedName>
        <fullName evidence="3">Uncharacterized protein</fullName>
    </submittedName>
</protein>
<evidence type="ECO:0000313" key="4">
    <source>
        <dbReference type="Proteomes" id="UP000002294"/>
    </source>
</evidence>
<name>C7RH13_ANAPD</name>
<keyword evidence="2" id="KW-0472">Membrane</keyword>
<dbReference type="Proteomes" id="UP000002294">
    <property type="component" value="Chromosome"/>
</dbReference>
<dbReference type="OrthoDB" id="1693023at2"/>
<keyword evidence="1" id="KW-0175">Coiled coil</keyword>
<dbReference type="RefSeq" id="WP_015777677.1">
    <property type="nucleotide sequence ID" value="NC_013171.1"/>
</dbReference>
<evidence type="ECO:0000256" key="1">
    <source>
        <dbReference type="SAM" id="Coils"/>
    </source>
</evidence>
<accession>C7RH13</accession>
<organism evidence="3 4">
    <name type="scientific">Anaerococcus prevotii (strain ATCC 9321 / DSM 20548 / JCM 6508 / NCTC 11806 / PC1)</name>
    <name type="common">Peptostreptococcus prevotii</name>
    <name type="synonym">Peptococcus prevotii</name>
    <dbReference type="NCBI Taxonomy" id="525919"/>
    <lineage>
        <taxon>Bacteria</taxon>
        <taxon>Bacillati</taxon>
        <taxon>Bacillota</taxon>
        <taxon>Tissierellia</taxon>
        <taxon>Tissierellales</taxon>
        <taxon>Peptoniphilaceae</taxon>
        <taxon>Anaerococcus</taxon>
    </lineage>
</organism>
<sequence>MDYTNILNDIVELFTYNRITLIPVIFGLVLLILFIISKAFRKSGLFVLALTFAVDYGIRSLPFDLYGTFPILNNVVAGFYLLGAIIFVIKVVRILVKTSSNLVKASDYKPGKNGFFRYTGALAFIIMLLINIVDSNNIIPRSLKSLLTSLSFLYMIFRTLLSTYKHLNEKDIRLVKDKMSFDDIDEYLNEKDQAPRGVNADRRVRKKLDDDVKIFTGFDSDKSHTVKMDDPIKAKDLSSDLTRIRNKEREIEKIERELSNTDIIHLVSRDDDEALNETTIKITNIDNGEITSYTSKKAKFNMIEEKEYKVDLEFRHNNEYDYGRFIDILIKYAKDKSIYKFELIVSPADIKESKIVLYDPSNIFDLDEEDYQNIGGRIISMNFPKYKINFITGN</sequence>
<proteinExistence type="predicted"/>
<evidence type="ECO:0000313" key="3">
    <source>
        <dbReference type="EMBL" id="ACV28774.1"/>
    </source>
</evidence>
<keyword evidence="2" id="KW-0812">Transmembrane</keyword>
<dbReference type="AlphaFoldDB" id="C7RH13"/>
<dbReference type="eggNOG" id="ENOG5033REV">
    <property type="taxonomic scope" value="Bacteria"/>
</dbReference>
<dbReference type="HOGENOM" id="CLU_707217_0_0_9"/>
<feature type="transmembrane region" description="Helical" evidence="2">
    <location>
        <begin position="75"/>
        <end position="95"/>
    </location>
</feature>
<feature type="coiled-coil region" evidence="1">
    <location>
        <begin position="237"/>
        <end position="264"/>
    </location>
</feature>
<dbReference type="EMBL" id="CP001708">
    <property type="protein sequence ID" value="ACV28774.1"/>
    <property type="molecule type" value="Genomic_DNA"/>
</dbReference>
<feature type="transmembrane region" description="Helical" evidence="2">
    <location>
        <begin position="20"/>
        <end position="37"/>
    </location>
</feature>
<evidence type="ECO:0000256" key="2">
    <source>
        <dbReference type="SAM" id="Phobius"/>
    </source>
</evidence>